<proteinExistence type="predicted"/>
<dbReference type="AlphaFoldDB" id="A0A8K0UMV8"/>
<comment type="caution">
    <text evidence="2">The sequence shown here is derived from an EMBL/GenBank/DDBJ whole genome shotgun (WGS) entry which is preliminary data.</text>
</comment>
<dbReference type="EMBL" id="JAEVFJ010000019">
    <property type="protein sequence ID" value="KAH8099658.1"/>
    <property type="molecule type" value="Genomic_DNA"/>
</dbReference>
<protein>
    <submittedName>
        <fullName evidence="2">Uncharacterized protein</fullName>
    </submittedName>
</protein>
<dbReference type="Proteomes" id="UP000813824">
    <property type="component" value="Unassembled WGS sequence"/>
</dbReference>
<keyword evidence="3" id="KW-1185">Reference proteome</keyword>
<evidence type="ECO:0000256" key="1">
    <source>
        <dbReference type="SAM" id="Coils"/>
    </source>
</evidence>
<reference evidence="2" key="1">
    <citation type="journal article" date="2021" name="New Phytol.">
        <title>Evolutionary innovations through gain and loss of genes in the ectomycorrhizal Boletales.</title>
        <authorList>
            <person name="Wu G."/>
            <person name="Miyauchi S."/>
            <person name="Morin E."/>
            <person name="Kuo A."/>
            <person name="Drula E."/>
            <person name="Varga T."/>
            <person name="Kohler A."/>
            <person name="Feng B."/>
            <person name="Cao Y."/>
            <person name="Lipzen A."/>
            <person name="Daum C."/>
            <person name="Hundley H."/>
            <person name="Pangilinan J."/>
            <person name="Johnson J."/>
            <person name="Barry K."/>
            <person name="LaButti K."/>
            <person name="Ng V."/>
            <person name="Ahrendt S."/>
            <person name="Min B."/>
            <person name="Choi I.G."/>
            <person name="Park H."/>
            <person name="Plett J.M."/>
            <person name="Magnuson J."/>
            <person name="Spatafora J.W."/>
            <person name="Nagy L.G."/>
            <person name="Henrissat B."/>
            <person name="Grigoriev I.V."/>
            <person name="Yang Z.L."/>
            <person name="Xu J."/>
            <person name="Martin F.M."/>
        </authorList>
    </citation>
    <scope>NUCLEOTIDE SEQUENCE</scope>
    <source>
        <strain evidence="2">KKN 215</strain>
    </source>
</reference>
<feature type="coiled-coil region" evidence="1">
    <location>
        <begin position="184"/>
        <end position="259"/>
    </location>
</feature>
<organism evidence="2 3">
    <name type="scientific">Cristinia sonorae</name>
    <dbReference type="NCBI Taxonomy" id="1940300"/>
    <lineage>
        <taxon>Eukaryota</taxon>
        <taxon>Fungi</taxon>
        <taxon>Dikarya</taxon>
        <taxon>Basidiomycota</taxon>
        <taxon>Agaricomycotina</taxon>
        <taxon>Agaricomycetes</taxon>
        <taxon>Agaricomycetidae</taxon>
        <taxon>Agaricales</taxon>
        <taxon>Pleurotineae</taxon>
        <taxon>Stephanosporaceae</taxon>
        <taxon>Cristinia</taxon>
    </lineage>
</organism>
<evidence type="ECO:0000313" key="2">
    <source>
        <dbReference type="EMBL" id="KAH8099658.1"/>
    </source>
</evidence>
<name>A0A8K0UMV8_9AGAR</name>
<accession>A0A8K0UMV8</accession>
<sequence>MDGGRLRERKGSPLNEALSAEELNASFRSDSTDTTSLNSDYALKLTPDVVTRVHARVWNAVAPVFTPGMLPVMQTHWHLIRRRTRMGPSRALMPITTLQTPLCLCARPPATNLIRCHTQANRVRLCRLRPRVPLAAAAVRTSLRLLDLGARGVQFFTCRPTPAKKVWIWITSRNLSVTSPEHQIERLLKEKDELAKLLREKEAKWEAKWEEREAKWEAKERAIRQEAKERERAIRQEAKERERAIRQEAKEREAKWEAKEVKWETKEHAIRQEAKERETKWEAKERAIRQEVKEREAKWEAKERAIRQEVKEREAEREAKWDAREAKWEAKERAIREEAKEREQTIWQEVKEREAKWEVERKELIDRLLEKFT</sequence>
<evidence type="ECO:0000313" key="3">
    <source>
        <dbReference type="Proteomes" id="UP000813824"/>
    </source>
</evidence>
<keyword evidence="1" id="KW-0175">Coiled coil</keyword>
<gene>
    <name evidence="2" type="ORF">BXZ70DRAFT_1009052</name>
</gene>